<keyword evidence="7" id="KW-0269">Exonuclease</keyword>
<proteinExistence type="predicted"/>
<dbReference type="Pfam" id="PF00929">
    <property type="entry name" value="RNase_T"/>
    <property type="match status" value="1"/>
</dbReference>
<keyword evidence="9" id="KW-0239">DNA-directed DNA polymerase</keyword>
<keyword evidence="2" id="KW-0548">Nucleotidyltransferase</keyword>
<dbReference type="EMBL" id="NBTM02000001">
    <property type="protein sequence ID" value="PNL90898.1"/>
    <property type="molecule type" value="Genomic_DNA"/>
</dbReference>
<organism evidence="12 13">
    <name type="scientific">Aerococcus viridans</name>
    <dbReference type="NCBI Taxonomy" id="1377"/>
    <lineage>
        <taxon>Bacteria</taxon>
        <taxon>Bacillati</taxon>
        <taxon>Bacillota</taxon>
        <taxon>Bacilli</taxon>
        <taxon>Lactobacillales</taxon>
        <taxon>Aerococcaceae</taxon>
        <taxon>Aerococcus</taxon>
    </lineage>
</organism>
<dbReference type="SMART" id="SM00491">
    <property type="entry name" value="HELICc2"/>
    <property type="match status" value="1"/>
</dbReference>
<dbReference type="InterPro" id="IPR012337">
    <property type="entry name" value="RNaseH-like_sf"/>
</dbReference>
<dbReference type="FunFam" id="3.30.420.10:FF:000045">
    <property type="entry name" value="3'-5' exonuclease DinG"/>
    <property type="match status" value="1"/>
</dbReference>
<dbReference type="SUPFAM" id="SSF53098">
    <property type="entry name" value="Ribonuclease H-like"/>
    <property type="match status" value="1"/>
</dbReference>
<dbReference type="InterPro" id="IPR014013">
    <property type="entry name" value="Helic_SF1/SF2_ATP-bd_DinG/Rad3"/>
</dbReference>
<dbReference type="AlphaFoldDB" id="A0A2J9PKQ4"/>
<dbReference type="GO" id="GO:0004386">
    <property type="term" value="F:helicase activity"/>
    <property type="evidence" value="ECO:0007669"/>
    <property type="project" value="InterPro"/>
</dbReference>
<evidence type="ECO:0000256" key="7">
    <source>
        <dbReference type="ARBA" id="ARBA00022839"/>
    </source>
</evidence>
<dbReference type="PROSITE" id="PS51193">
    <property type="entry name" value="HELICASE_ATP_BIND_2"/>
    <property type="match status" value="1"/>
</dbReference>
<dbReference type="GO" id="GO:0005524">
    <property type="term" value="F:ATP binding"/>
    <property type="evidence" value="ECO:0007669"/>
    <property type="project" value="UniProtKB-KW"/>
</dbReference>
<dbReference type="GO" id="GO:0045004">
    <property type="term" value="P:DNA replication proofreading"/>
    <property type="evidence" value="ECO:0007669"/>
    <property type="project" value="TreeGrafter"/>
</dbReference>
<feature type="domain" description="Helicase ATP-binding" evidence="11">
    <location>
        <begin position="248"/>
        <end position="551"/>
    </location>
</feature>
<evidence type="ECO:0000256" key="5">
    <source>
        <dbReference type="ARBA" id="ARBA00022741"/>
    </source>
</evidence>
<evidence type="ECO:0000256" key="3">
    <source>
        <dbReference type="ARBA" id="ARBA00022705"/>
    </source>
</evidence>
<dbReference type="Proteomes" id="UP000192813">
    <property type="component" value="Unassembled WGS sequence"/>
</dbReference>
<dbReference type="PANTHER" id="PTHR30231">
    <property type="entry name" value="DNA POLYMERASE III SUBUNIT EPSILON"/>
    <property type="match status" value="1"/>
</dbReference>
<name>A0A2J9PKQ4_9LACT</name>
<sequence length="957" mass="109025">MLKVTTTYAVLDLETTGSTYDNGDRIIQIGVAFVQNGQVVDQFATDIFPNQEIPREITKLTGITNEQVKLAPKFEAVAEILWQKLSNTVIVAHNIGFDYKFLDKSFQSQGYPAMTHDRVDTVEMVRTLFPTADSYKLSEFCLAHGIQLENAHTAIDDAVATAHILIMCQEKVATMPAELFAQLQPFLHFFIGQTGDYMALWFKDHKGPKRPYEYIAPFVLNPKLANFHIFPAGFGAKEAIYLQAGDLKVIEANNGVSLAPLQKTMVKDVAPFFHEQATTSTETNKRPKYAFLTANAGVGKSLAYVVSALSADDTASQQTGAKPGVNNGQTQVVVSTSTVILQHQFLDKTVQLAANLLGKPLKTVILKGQNHFIQLTKLQKYTQQLKQHPEAALKRDVIISVALFVWLHETETGDLHELNPGLNNEVYWQNVNRQSKGSRNDEIQRWADYAFYERHVTEAKSADIVILNHAYFVYHYQDLIDQAILTEEAKVIIDECHQLPVTVHQQQIKTLRSKEVEETLTAMERTVHRLMDKVVTNNVKIQAVDKLYHVEKNLQEAWGNLDRFIDQISDKFQTKSYYQRHTAQKSYYIAHDYYLVANWRESAQKAVTAMSKMVSPLKVIAKQLYQMEILNKRAYQQILGQLNQYDHAIQIWLETTNSSKNYYADLQVNFGKHNVQVTIARKLYTSQSHLAAIFQAIPSQMLLVSASLEIVRSKNMIQSLFGIEDFAWYSFMEDSYTQQLVQGRDHQVRGYYLKDFLSIDKYNEDQAAMVIADLVETLWTNRKAMRKIQVFFQSRSLMRAAQFEMKQRMTRSDYGNLIVQNNQRNLDRLARQYEESSRAILFAVASFQEGVHLNAKTDAFVLTRLPFSAPDTPDELAKQDYLKSLGDNYFDDVALPDMLMNLTQIFGRMAASGSQDAIFISLDKRLEKAAYADQIADVMPDALNMQTVKLQELKRID</sequence>
<protein>
    <recommendedName>
        <fullName evidence="10">DNA polymerase III polC-type</fullName>
    </recommendedName>
</protein>
<evidence type="ECO:0000313" key="13">
    <source>
        <dbReference type="Proteomes" id="UP000192813"/>
    </source>
</evidence>
<keyword evidence="8" id="KW-0067">ATP-binding</keyword>
<dbReference type="Gene3D" id="3.40.50.300">
    <property type="entry name" value="P-loop containing nucleotide triphosphate hydrolases"/>
    <property type="match status" value="2"/>
</dbReference>
<evidence type="ECO:0000256" key="10">
    <source>
        <dbReference type="ARBA" id="ARBA00070925"/>
    </source>
</evidence>
<evidence type="ECO:0000313" key="12">
    <source>
        <dbReference type="EMBL" id="PNL90898.1"/>
    </source>
</evidence>
<dbReference type="Pfam" id="PF13307">
    <property type="entry name" value="Helicase_C_2"/>
    <property type="match status" value="1"/>
</dbReference>
<dbReference type="Gene3D" id="3.30.420.10">
    <property type="entry name" value="Ribonuclease H-like superfamily/Ribonuclease H"/>
    <property type="match status" value="1"/>
</dbReference>
<dbReference type="InterPro" id="IPR006054">
    <property type="entry name" value="DnaQ"/>
</dbReference>
<evidence type="ECO:0000256" key="9">
    <source>
        <dbReference type="ARBA" id="ARBA00022932"/>
    </source>
</evidence>
<dbReference type="SMART" id="SM00479">
    <property type="entry name" value="EXOIII"/>
    <property type="match status" value="1"/>
</dbReference>
<keyword evidence="6" id="KW-0378">Hydrolase</keyword>
<dbReference type="GO" id="GO:0005829">
    <property type="term" value="C:cytosol"/>
    <property type="evidence" value="ECO:0007669"/>
    <property type="project" value="TreeGrafter"/>
</dbReference>
<dbReference type="CDD" id="cd06127">
    <property type="entry name" value="DEDDh"/>
    <property type="match status" value="1"/>
</dbReference>
<keyword evidence="3" id="KW-0235">DNA replication</keyword>
<dbReference type="InterPro" id="IPR036397">
    <property type="entry name" value="RNaseH_sf"/>
</dbReference>
<dbReference type="GO" id="GO:0003887">
    <property type="term" value="F:DNA-directed DNA polymerase activity"/>
    <property type="evidence" value="ECO:0007669"/>
    <property type="project" value="UniProtKB-KW"/>
</dbReference>
<dbReference type="PANTHER" id="PTHR30231:SF41">
    <property type="entry name" value="DNA POLYMERASE III SUBUNIT EPSILON"/>
    <property type="match status" value="1"/>
</dbReference>
<accession>A0A2J9PKQ4</accession>
<dbReference type="GO" id="GO:0003677">
    <property type="term" value="F:DNA binding"/>
    <property type="evidence" value="ECO:0007669"/>
    <property type="project" value="InterPro"/>
</dbReference>
<dbReference type="NCBIfam" id="TIGR00573">
    <property type="entry name" value="dnaq"/>
    <property type="match status" value="1"/>
</dbReference>
<gene>
    <name evidence="12" type="ORF">A6J77_001010</name>
</gene>
<keyword evidence="5" id="KW-0547">Nucleotide-binding</keyword>
<keyword evidence="1" id="KW-0808">Transferase</keyword>
<dbReference type="GO" id="GO:0016818">
    <property type="term" value="F:hydrolase activity, acting on acid anhydrides, in phosphorus-containing anhydrides"/>
    <property type="evidence" value="ECO:0007669"/>
    <property type="project" value="InterPro"/>
</dbReference>
<evidence type="ECO:0000256" key="8">
    <source>
        <dbReference type="ARBA" id="ARBA00022840"/>
    </source>
</evidence>
<evidence type="ECO:0000256" key="6">
    <source>
        <dbReference type="ARBA" id="ARBA00022801"/>
    </source>
</evidence>
<dbReference type="InterPro" id="IPR013520">
    <property type="entry name" value="Ribonucl_H"/>
</dbReference>
<reference evidence="13" key="1">
    <citation type="submission" date="2017-12" db="EMBL/GenBank/DDBJ databases">
        <title>FDA dAtabase for Regulatory Grade micrObial Sequences (FDA-ARGOS): Supporting development and validation of Infectious Disease Dx tests.</title>
        <authorList>
            <person name="Hoffmann M."/>
            <person name="Allard M."/>
            <person name="Evans P."/>
            <person name="Brown E."/>
            <person name="Tallon L."/>
            <person name="Sadzewicz L."/>
            <person name="Sengamalay N."/>
            <person name="Ott S."/>
            <person name="Godinez A."/>
            <person name="Nagaraj S."/>
            <person name="Vavikolanu K."/>
            <person name="Aluvathingal J."/>
            <person name="Nadendla S."/>
            <person name="Sichtig H."/>
        </authorList>
    </citation>
    <scope>NUCLEOTIDE SEQUENCE [LARGE SCALE GENOMIC DNA]</scope>
    <source>
        <strain evidence="13">FDAARGOS_249</strain>
    </source>
</reference>
<keyword evidence="4" id="KW-0540">Nuclease</keyword>
<comment type="caution">
    <text evidence="12">The sequence shown here is derived from an EMBL/GenBank/DDBJ whole genome shotgun (WGS) entry which is preliminary data.</text>
</comment>
<evidence type="ECO:0000256" key="4">
    <source>
        <dbReference type="ARBA" id="ARBA00022722"/>
    </source>
</evidence>
<dbReference type="InterPro" id="IPR027417">
    <property type="entry name" value="P-loop_NTPase"/>
</dbReference>
<dbReference type="InterPro" id="IPR006555">
    <property type="entry name" value="ATP-dep_Helicase_C"/>
</dbReference>
<dbReference type="GO" id="GO:0008408">
    <property type="term" value="F:3'-5' exonuclease activity"/>
    <property type="evidence" value="ECO:0007669"/>
    <property type="project" value="TreeGrafter"/>
</dbReference>
<evidence type="ECO:0000256" key="2">
    <source>
        <dbReference type="ARBA" id="ARBA00022695"/>
    </source>
</evidence>
<evidence type="ECO:0000256" key="1">
    <source>
        <dbReference type="ARBA" id="ARBA00022679"/>
    </source>
</evidence>
<dbReference type="SUPFAM" id="SSF52540">
    <property type="entry name" value="P-loop containing nucleoside triphosphate hydrolases"/>
    <property type="match status" value="1"/>
</dbReference>
<evidence type="ECO:0000259" key="11">
    <source>
        <dbReference type="PROSITE" id="PS51193"/>
    </source>
</evidence>